<dbReference type="AlphaFoldDB" id="A0A9D5H9I6"/>
<reference evidence="4" key="1">
    <citation type="submission" date="2021-03" db="EMBL/GenBank/DDBJ databases">
        <authorList>
            <person name="Li Z."/>
            <person name="Yang C."/>
        </authorList>
    </citation>
    <scope>NUCLEOTIDE SEQUENCE</scope>
    <source>
        <strain evidence="4">Dzin_1.0</strain>
        <tissue evidence="4">Leaf</tissue>
    </source>
</reference>
<dbReference type="EMBL" id="JAGGNH010000007">
    <property type="protein sequence ID" value="KAJ0968013.1"/>
    <property type="molecule type" value="Genomic_DNA"/>
</dbReference>
<dbReference type="InterPro" id="IPR050608">
    <property type="entry name" value="NmrA-type/Isoflavone_red_sf"/>
</dbReference>
<dbReference type="Gene3D" id="3.40.50.720">
    <property type="entry name" value="NAD(P)-binding Rossmann-like Domain"/>
    <property type="match status" value="1"/>
</dbReference>
<dbReference type="PANTHER" id="PTHR43349:SF30">
    <property type="entry name" value="NMRA-LIKE DOMAIN-CONTAINING PROTEIN"/>
    <property type="match status" value="1"/>
</dbReference>
<dbReference type="GO" id="GO:0016491">
    <property type="term" value="F:oxidoreductase activity"/>
    <property type="evidence" value="ECO:0007669"/>
    <property type="project" value="UniProtKB-KW"/>
</dbReference>
<gene>
    <name evidence="4" type="ORF">J5N97_024930</name>
</gene>
<evidence type="ECO:0000313" key="4">
    <source>
        <dbReference type="EMBL" id="KAJ0968013.1"/>
    </source>
</evidence>
<name>A0A9D5H9I6_9LILI</name>
<protein>
    <recommendedName>
        <fullName evidence="3">NmrA-like domain-containing protein</fullName>
    </recommendedName>
</protein>
<dbReference type="Gene3D" id="3.90.25.10">
    <property type="entry name" value="UDP-galactose 4-epimerase, domain 1"/>
    <property type="match status" value="1"/>
</dbReference>
<sequence length="314" mass="35426">MEEIRKSRILIIGVTGYIGRHLVEASLSLGHPTFALVREATMANHPEKAHFVHGLKDSGVTILFGDLYDYESLVKAIKQVDVVFSLMGHHSVKQLEDQIYIVSAIKEAGNIKRFFPSEYGFDVDKVQILEPAKSMLGVKARVRKEIRMAGIPFTFVSSNFCSTYFLSRLCQVESTGFPDEEVRILGHGNTKVIFNSEKDIATYAIRAIDDPRTLNKVLYVRPAANHCSLNELVSLFEKKTNKTLKRIYIPEEEVLKKIQSSPEPLPFFYAIAHAGFIKGETCNFDIDPLVGVEATELYPDLKYSTLDEVLNQFM</sequence>
<dbReference type="SUPFAM" id="SSF51735">
    <property type="entry name" value="NAD(P)-binding Rossmann-fold domains"/>
    <property type="match status" value="1"/>
</dbReference>
<dbReference type="Proteomes" id="UP001085076">
    <property type="component" value="Miscellaneous, Linkage group lg07"/>
</dbReference>
<dbReference type="InterPro" id="IPR045312">
    <property type="entry name" value="PCBER-like"/>
</dbReference>
<evidence type="ECO:0000313" key="5">
    <source>
        <dbReference type="Proteomes" id="UP001085076"/>
    </source>
</evidence>
<proteinExistence type="predicted"/>
<dbReference type="PANTHER" id="PTHR43349">
    <property type="entry name" value="PINORESINOL REDUCTASE-RELATED"/>
    <property type="match status" value="1"/>
</dbReference>
<keyword evidence="2" id="KW-0560">Oxidoreductase</keyword>
<keyword evidence="1" id="KW-0521">NADP</keyword>
<dbReference type="InterPro" id="IPR036291">
    <property type="entry name" value="NAD(P)-bd_dom_sf"/>
</dbReference>
<dbReference type="InterPro" id="IPR008030">
    <property type="entry name" value="NmrA-like"/>
</dbReference>
<reference evidence="4" key="2">
    <citation type="journal article" date="2022" name="Hortic Res">
        <title>The genome of Dioscorea zingiberensis sheds light on the biosynthesis, origin and evolution of the medicinally important diosgenin saponins.</title>
        <authorList>
            <person name="Li Y."/>
            <person name="Tan C."/>
            <person name="Li Z."/>
            <person name="Guo J."/>
            <person name="Li S."/>
            <person name="Chen X."/>
            <person name="Wang C."/>
            <person name="Dai X."/>
            <person name="Yang H."/>
            <person name="Song W."/>
            <person name="Hou L."/>
            <person name="Xu J."/>
            <person name="Tong Z."/>
            <person name="Xu A."/>
            <person name="Yuan X."/>
            <person name="Wang W."/>
            <person name="Yang Q."/>
            <person name="Chen L."/>
            <person name="Sun Z."/>
            <person name="Wang K."/>
            <person name="Pan B."/>
            <person name="Chen J."/>
            <person name="Bao Y."/>
            <person name="Liu F."/>
            <person name="Qi X."/>
            <person name="Gang D.R."/>
            <person name="Wen J."/>
            <person name="Li J."/>
        </authorList>
    </citation>
    <scope>NUCLEOTIDE SEQUENCE</scope>
    <source>
        <strain evidence="4">Dzin_1.0</strain>
    </source>
</reference>
<keyword evidence="5" id="KW-1185">Reference proteome</keyword>
<feature type="domain" description="NmrA-like" evidence="3">
    <location>
        <begin position="6"/>
        <end position="309"/>
    </location>
</feature>
<evidence type="ECO:0000256" key="1">
    <source>
        <dbReference type="ARBA" id="ARBA00022857"/>
    </source>
</evidence>
<organism evidence="4 5">
    <name type="scientific">Dioscorea zingiberensis</name>
    <dbReference type="NCBI Taxonomy" id="325984"/>
    <lineage>
        <taxon>Eukaryota</taxon>
        <taxon>Viridiplantae</taxon>
        <taxon>Streptophyta</taxon>
        <taxon>Embryophyta</taxon>
        <taxon>Tracheophyta</taxon>
        <taxon>Spermatophyta</taxon>
        <taxon>Magnoliopsida</taxon>
        <taxon>Liliopsida</taxon>
        <taxon>Dioscoreales</taxon>
        <taxon>Dioscoreaceae</taxon>
        <taxon>Dioscorea</taxon>
    </lineage>
</organism>
<dbReference type="CDD" id="cd05259">
    <property type="entry name" value="PCBER_SDR_a"/>
    <property type="match status" value="1"/>
</dbReference>
<evidence type="ECO:0000256" key="2">
    <source>
        <dbReference type="ARBA" id="ARBA00023002"/>
    </source>
</evidence>
<comment type="caution">
    <text evidence="4">The sequence shown here is derived from an EMBL/GenBank/DDBJ whole genome shotgun (WGS) entry which is preliminary data.</text>
</comment>
<dbReference type="Pfam" id="PF05368">
    <property type="entry name" value="NmrA"/>
    <property type="match status" value="1"/>
</dbReference>
<dbReference type="OrthoDB" id="419598at2759"/>
<accession>A0A9D5H9I6</accession>
<evidence type="ECO:0000259" key="3">
    <source>
        <dbReference type="Pfam" id="PF05368"/>
    </source>
</evidence>